<organism evidence="1 2">
    <name type="scientific">Catharanthus roseus</name>
    <name type="common">Madagascar periwinkle</name>
    <name type="synonym">Vinca rosea</name>
    <dbReference type="NCBI Taxonomy" id="4058"/>
    <lineage>
        <taxon>Eukaryota</taxon>
        <taxon>Viridiplantae</taxon>
        <taxon>Streptophyta</taxon>
        <taxon>Embryophyta</taxon>
        <taxon>Tracheophyta</taxon>
        <taxon>Spermatophyta</taxon>
        <taxon>Magnoliopsida</taxon>
        <taxon>eudicotyledons</taxon>
        <taxon>Gunneridae</taxon>
        <taxon>Pentapetalae</taxon>
        <taxon>asterids</taxon>
        <taxon>lamiids</taxon>
        <taxon>Gentianales</taxon>
        <taxon>Apocynaceae</taxon>
        <taxon>Rauvolfioideae</taxon>
        <taxon>Vinceae</taxon>
        <taxon>Catharanthinae</taxon>
        <taxon>Catharanthus</taxon>
    </lineage>
</organism>
<evidence type="ECO:0000313" key="2">
    <source>
        <dbReference type="Proteomes" id="UP001060085"/>
    </source>
</evidence>
<dbReference type="Proteomes" id="UP001060085">
    <property type="component" value="Linkage Group LG04"/>
</dbReference>
<protein>
    <submittedName>
        <fullName evidence="1">Uncharacterized protein</fullName>
    </submittedName>
</protein>
<gene>
    <name evidence="1" type="ORF">M9H77_18305</name>
</gene>
<sequence>MWVKELRTHGWLYFRPEELCIYFDQYVERIALYVASPPHEGLFQTICLAEGHVLVPPACILAICFCNSSAKSYADGPAGTEIDIEDDPSEPTTGSSMDTAEWLKDILTTKTSKEPSIEPTSFIPASPTKSKIATLQMELGRTSRHFYLSRQARQLEPARVDRLATELAQMRGTFEAQHHSMSQQCWLRTTSRSANEIPTEANARRRGFSIHFPRQGSNLGRTFYKLDSSFDIPFDYGMLHVNYICKLKEFKQEYIPRWIRERCEDEFQQLKQEGMIVAQYIAKFNCLAKYFEAATRIKIADQVGKQRVMATVAPSQSHKRPGQGC</sequence>
<keyword evidence="2" id="KW-1185">Reference proteome</keyword>
<proteinExistence type="predicted"/>
<accession>A0ACC0B793</accession>
<evidence type="ECO:0000313" key="1">
    <source>
        <dbReference type="EMBL" id="KAI5668452.1"/>
    </source>
</evidence>
<reference evidence="2" key="1">
    <citation type="journal article" date="2023" name="Nat. Plants">
        <title>Single-cell RNA sequencing provides a high-resolution roadmap for understanding the multicellular compartmentation of specialized metabolism.</title>
        <authorList>
            <person name="Sun S."/>
            <person name="Shen X."/>
            <person name="Li Y."/>
            <person name="Li Y."/>
            <person name="Wang S."/>
            <person name="Li R."/>
            <person name="Zhang H."/>
            <person name="Shen G."/>
            <person name="Guo B."/>
            <person name="Wei J."/>
            <person name="Xu J."/>
            <person name="St-Pierre B."/>
            <person name="Chen S."/>
            <person name="Sun C."/>
        </authorList>
    </citation>
    <scope>NUCLEOTIDE SEQUENCE [LARGE SCALE GENOMIC DNA]</scope>
</reference>
<name>A0ACC0B793_CATRO</name>
<dbReference type="EMBL" id="CM044704">
    <property type="protein sequence ID" value="KAI5668452.1"/>
    <property type="molecule type" value="Genomic_DNA"/>
</dbReference>
<comment type="caution">
    <text evidence="1">The sequence shown here is derived from an EMBL/GenBank/DDBJ whole genome shotgun (WGS) entry which is preliminary data.</text>
</comment>